<dbReference type="InterPro" id="IPR008619">
    <property type="entry name" value="Filamentous_hemagglutn_rpt"/>
</dbReference>
<sequence length="1287" mass="137524">MNKQCFRVIFSKTRQRLVVVSELAKSEGKSSEPSSFSVLPLFAKIRPLTFSLFCALGFVTFSDAALGETLIIRADKSAPKNQQPIILSTANGIPQINIQTPNDKGLSHNKYSQFDVAEKGAILNNSRTNTQTQLAGQVAGNPYLARGEAKVILNEVNSSKPSVMKGYVEVAGKKAEVIIANPSGLHCEGCGIINSDRTTLTTGKPQIKQGNLDSFVVEKGKVKVSGKGLDNSRVDYTEIISRHVEANAGIWSKKETKVITGKNTVKRSDSDKNLQIIHTKQALAGESKPQVAIDVGELGGMYSGKIHLIGTEQGVGVRNAGHIGASAETLTIDSQGRIVNRGTLNAQKPVQLTAQNGIDNQGKIENKQGDIQLNSKADIQNSGSIVACGGNIQKTVKMQIQQSGETVAKGNITYTARQIHADKNSLIAAGVEVTDTAQGEVRKLETQSAAGKTIQLTATEKATVQGKNLASGKLKVSAAEIDANQSQNNAHTIEYTAKSGDIQANSAYFTAEQLTLTTPNLLSTQGSFLTAKAINTSQTVLNAQNAVWKQTGEQDLQLNGERINTQNGEFSTQGDFFVNARQLDNKQGTLSSGKSLYLNLNGNLNSADGTLFAGENLTLNSQHLNNDNGLIYAKQKAGITVNNGLVSNKNTNAEDKGIIAGEEVLLDSQTLDNTNGKIISKNSRFTTSQINNQEGVIRSEHNAEINADILLNNKGIISSAQKANLTVSEISQQNGTIEAQVLQLNSNRLASTENSLIFAEQLNITTKGELNNQDSRIVAKKGAYLTTNGNVNNTNGTIGSQTADLYFNTNQQQLNNTEGKIVAAQQLNVKSGSLSNEQGLITANNISLDTGNGTLNNQNTLTSKKDKGIIAQQNLALNTKVLDNQRGNIISFNNAQLNTAEITNDSGQIRISGDLDIQAKNLSQQNGLITAGKATLALSELNSSQNSEISANEIVLNADKVTNEHSRLQANKAFTLNVKQGIINHNGIIASKTASLAINTHQSTLDNANGTLFANQSLNIQSGKIDNRAGLISAKQTEINTQQHQIDNRNTQAENKGIIGVDKLSLNNLSSLNNEQGFIHSNKQLDVSVASNINNQQGILNSNEGLTLNAAQIDNKAGSITAKTAEVNAKAIDNTAMSDKGSLILGTTQLVLNAEQLDNQNTKRKTADNAPTQGIQAGELTLNANRLSNQQGGIYIADLATMTVNQTLNNQQGEMLSDNGLIIKDNGNLSLNNQDGLIQAKNQVHLTAKTLEQEGTIKTQGDLTVRLKDSFTLNNAFEVGNDLDFST</sequence>
<dbReference type="Gene3D" id="2.160.20.10">
    <property type="entry name" value="Single-stranded right-handed beta-helix, Pectin lyase-like"/>
    <property type="match status" value="1"/>
</dbReference>
<dbReference type="RefSeq" id="WP_025266810.1">
    <property type="nucleotide sequence ID" value="NZ_CP006954.1"/>
</dbReference>
<dbReference type="InterPro" id="IPR012334">
    <property type="entry name" value="Pectin_lyas_fold"/>
</dbReference>
<proteinExistence type="predicted"/>
<evidence type="ECO:0000313" key="2">
    <source>
        <dbReference type="EMBL" id="AHG81177.1"/>
    </source>
</evidence>
<dbReference type="SMART" id="SM00912">
    <property type="entry name" value="Haemagg_act"/>
    <property type="match status" value="1"/>
</dbReference>
<dbReference type="KEGG" id="btre:F542_4590"/>
<dbReference type="EMBL" id="CP006954">
    <property type="protein sequence ID" value="AHG81177.1"/>
    <property type="molecule type" value="Genomic_DNA"/>
</dbReference>
<organism evidence="2 3">
    <name type="scientific">Bibersteinia trehalosi USDA-ARS-USMARC-188</name>
    <dbReference type="NCBI Taxonomy" id="1263829"/>
    <lineage>
        <taxon>Bacteria</taxon>
        <taxon>Pseudomonadati</taxon>
        <taxon>Pseudomonadota</taxon>
        <taxon>Gammaproteobacteria</taxon>
        <taxon>Pasteurellales</taxon>
        <taxon>Pasteurellaceae</taxon>
        <taxon>Bibersteinia</taxon>
    </lineage>
</organism>
<protein>
    <submittedName>
        <fullName evidence="2">Large exoprotein involved in heme utilizationor adhesion</fullName>
    </submittedName>
</protein>
<reference evidence="2 3" key="1">
    <citation type="journal article" date="2014" name="Genome Announc.">
        <title>Complete Closed Genome Sequences of Three Bibersteinia trehalosi Nasopharyngeal Isolates from Cattle with Shipping Fever.</title>
        <authorList>
            <person name="Harhay G.P."/>
            <person name="McVey D.S."/>
            <person name="Koren S."/>
            <person name="Phillippy A.M."/>
            <person name="Bono J."/>
            <person name="Harhay D.M."/>
            <person name="Clawson M.L."/>
            <person name="Heaton M.P."/>
            <person name="Chitko-McKown C.G."/>
            <person name="Korlach J."/>
            <person name="Smith T.P."/>
        </authorList>
    </citation>
    <scope>NUCLEOTIDE SEQUENCE [LARGE SCALE GENOMIC DNA]</scope>
    <source>
        <strain evidence="2 3">USDA-ARS-USMARC-188</strain>
    </source>
</reference>
<feature type="domain" description="Filamentous haemagglutinin FhaB/tRNA nuclease CdiA-like TPS" evidence="1">
    <location>
        <begin position="90"/>
        <end position="210"/>
    </location>
</feature>
<dbReference type="Pfam" id="PF05860">
    <property type="entry name" value="TPS"/>
    <property type="match status" value="1"/>
</dbReference>
<dbReference type="InterPro" id="IPR008638">
    <property type="entry name" value="FhaB/CdiA-like_TPS"/>
</dbReference>
<dbReference type="InterPro" id="IPR024973">
    <property type="entry name" value="ESPR"/>
</dbReference>
<gene>
    <name evidence="2" type="ORF">F542_4590</name>
</gene>
<dbReference type="Proteomes" id="UP000019091">
    <property type="component" value="Chromosome"/>
</dbReference>
<dbReference type="SUPFAM" id="SSF51126">
    <property type="entry name" value="Pectin lyase-like"/>
    <property type="match status" value="1"/>
</dbReference>
<dbReference type="Pfam" id="PF05594">
    <property type="entry name" value="Fil_haemagg"/>
    <property type="match status" value="11"/>
</dbReference>
<dbReference type="NCBIfam" id="TIGR01901">
    <property type="entry name" value="adhes_NPXG"/>
    <property type="match status" value="1"/>
</dbReference>
<accession>A0A4V7I828</accession>
<evidence type="ECO:0000259" key="1">
    <source>
        <dbReference type="SMART" id="SM00912"/>
    </source>
</evidence>
<dbReference type="OrthoDB" id="2664633at2"/>
<dbReference type="Pfam" id="PF13018">
    <property type="entry name" value="ESPR"/>
    <property type="match status" value="1"/>
</dbReference>
<dbReference type="InterPro" id="IPR011050">
    <property type="entry name" value="Pectin_lyase_fold/virulence"/>
</dbReference>
<name>A0A4V7I828_BIBTR</name>
<dbReference type="NCBIfam" id="TIGR01731">
    <property type="entry name" value="fil_hemag_20aa"/>
    <property type="match status" value="18"/>
</dbReference>
<evidence type="ECO:0000313" key="3">
    <source>
        <dbReference type="Proteomes" id="UP000019091"/>
    </source>
</evidence>
<dbReference type="InterPro" id="IPR010069">
    <property type="entry name" value="CdiA_FHA1_rpt"/>
</dbReference>